<dbReference type="Proteomes" id="UP000789702">
    <property type="component" value="Unassembled WGS sequence"/>
</dbReference>
<evidence type="ECO:0000313" key="2">
    <source>
        <dbReference type="Proteomes" id="UP000789702"/>
    </source>
</evidence>
<comment type="caution">
    <text evidence="1">The sequence shown here is derived from an EMBL/GenBank/DDBJ whole genome shotgun (WGS) entry which is preliminary data.</text>
</comment>
<organism evidence="1 2">
    <name type="scientific">Dentiscutata heterogama</name>
    <dbReference type="NCBI Taxonomy" id="1316150"/>
    <lineage>
        <taxon>Eukaryota</taxon>
        <taxon>Fungi</taxon>
        <taxon>Fungi incertae sedis</taxon>
        <taxon>Mucoromycota</taxon>
        <taxon>Glomeromycotina</taxon>
        <taxon>Glomeromycetes</taxon>
        <taxon>Diversisporales</taxon>
        <taxon>Gigasporaceae</taxon>
        <taxon>Dentiscutata</taxon>
    </lineage>
</organism>
<evidence type="ECO:0000313" key="1">
    <source>
        <dbReference type="EMBL" id="CAG8488239.1"/>
    </source>
</evidence>
<sequence>MNESVNRTLNVELYPNHAQKQLLKRWMGLMRLIYNTIIGYLQKRHHIIVHIDDNKTKFRKSINFPKTQYLRTIVYLKLRIKKVYDEIPNNIIDETIDEAIKNYNAKERGSKLSYKSKKDLKHTISIRAQNFSKKDHGRFYVRYLFNKNMISDRIKPNELILGKRDLRFGHLETKRNNNKWPLTFAQDCKLTYHRKTNEWFLSWTHERSIKAKETYEKFVAIDPGVRTPFVMYSPTKGTHEIGKNDSQRLIRLGYHADKLSSKRDKLNNSTSRRKKKKAKRIDKAIARIFRKIKNLRNELHKKTINYLTKNYDVVIIPEFGVKNMVKREKRKIKFKVVRSMLTWSHYMFRQRLKFKAEETGLKVVIQDESYTSKTCSNCGNIQNIGGKKVYKCKNCSLVIDRDVNGARGIFLRALLDGAICMHM</sequence>
<dbReference type="EMBL" id="CAJVPU010001783">
    <property type="protein sequence ID" value="CAG8488239.1"/>
    <property type="molecule type" value="Genomic_DNA"/>
</dbReference>
<accession>A0ACA9KS03</accession>
<protein>
    <submittedName>
        <fullName evidence="1">6175_t:CDS:1</fullName>
    </submittedName>
</protein>
<keyword evidence="2" id="KW-1185">Reference proteome</keyword>
<name>A0ACA9KS03_9GLOM</name>
<reference evidence="1" key="1">
    <citation type="submission" date="2021-06" db="EMBL/GenBank/DDBJ databases">
        <authorList>
            <person name="Kallberg Y."/>
            <person name="Tangrot J."/>
            <person name="Rosling A."/>
        </authorList>
    </citation>
    <scope>NUCLEOTIDE SEQUENCE</scope>
    <source>
        <strain evidence="1">IL203A</strain>
    </source>
</reference>
<gene>
    <name evidence="1" type="ORF">DHETER_LOCUS2436</name>
</gene>
<proteinExistence type="predicted"/>